<evidence type="ECO:0000313" key="3">
    <source>
        <dbReference type="EMBL" id="OEU16074.1"/>
    </source>
</evidence>
<dbReference type="AlphaFoldDB" id="A0A1E7FD62"/>
<keyword evidence="4" id="KW-1185">Reference proteome</keyword>
<evidence type="ECO:0000256" key="1">
    <source>
        <dbReference type="SAM" id="MobiDB-lite"/>
    </source>
</evidence>
<accession>A0A1E7FD62</accession>
<dbReference type="EMBL" id="KV784358">
    <property type="protein sequence ID" value="OEU16074.1"/>
    <property type="molecule type" value="Genomic_DNA"/>
</dbReference>
<sequence length="157" mass="17760">MINGKRERISMLLSTIPLLLLLLVSCGAFCTIPSQQSPDLDSVGRFTLTTPRAVVSSLSPTYLMAMPGMSEEQRKLERDNEIRQKIAKLKSQGKMNKTNKDGIKESPEDSAMAEAEAFFNKPSPAKKFELRRKAEKEREALLLKEKEEEEKAEKEEE</sequence>
<dbReference type="Proteomes" id="UP000095751">
    <property type="component" value="Unassembled WGS sequence"/>
</dbReference>
<dbReference type="KEGG" id="fcy:FRACYDRAFT_268879"/>
<protein>
    <submittedName>
        <fullName evidence="3">Uncharacterized protein</fullName>
    </submittedName>
</protein>
<keyword evidence="2" id="KW-0732">Signal</keyword>
<evidence type="ECO:0000313" key="4">
    <source>
        <dbReference type="Proteomes" id="UP000095751"/>
    </source>
</evidence>
<organism evidence="3 4">
    <name type="scientific">Fragilariopsis cylindrus CCMP1102</name>
    <dbReference type="NCBI Taxonomy" id="635003"/>
    <lineage>
        <taxon>Eukaryota</taxon>
        <taxon>Sar</taxon>
        <taxon>Stramenopiles</taxon>
        <taxon>Ochrophyta</taxon>
        <taxon>Bacillariophyta</taxon>
        <taxon>Bacillariophyceae</taxon>
        <taxon>Bacillariophycidae</taxon>
        <taxon>Bacillariales</taxon>
        <taxon>Bacillariaceae</taxon>
        <taxon>Fragilariopsis</taxon>
    </lineage>
</organism>
<evidence type="ECO:0000256" key="2">
    <source>
        <dbReference type="SAM" id="SignalP"/>
    </source>
</evidence>
<dbReference type="InParanoid" id="A0A1E7FD62"/>
<feature type="signal peptide" evidence="2">
    <location>
        <begin position="1"/>
        <end position="28"/>
    </location>
</feature>
<reference evidence="3 4" key="1">
    <citation type="submission" date="2016-09" db="EMBL/GenBank/DDBJ databases">
        <title>Extensive genetic diversity and differential bi-allelic expression allows diatom success in the polar Southern Ocean.</title>
        <authorList>
            <consortium name="DOE Joint Genome Institute"/>
            <person name="Mock T."/>
            <person name="Otillar R.P."/>
            <person name="Strauss J."/>
            <person name="Dupont C."/>
            <person name="Frickenhaus S."/>
            <person name="Maumus F."/>
            <person name="Mcmullan M."/>
            <person name="Sanges R."/>
            <person name="Schmutz J."/>
            <person name="Toseland A."/>
            <person name="Valas R."/>
            <person name="Veluchamy A."/>
            <person name="Ward B.J."/>
            <person name="Allen A."/>
            <person name="Barry K."/>
            <person name="Falciatore A."/>
            <person name="Ferrante M."/>
            <person name="Fortunato A.E."/>
            <person name="Gloeckner G."/>
            <person name="Gruber A."/>
            <person name="Hipkin R."/>
            <person name="Janech M."/>
            <person name="Kroth P."/>
            <person name="Leese F."/>
            <person name="Lindquist E."/>
            <person name="Lyon B.R."/>
            <person name="Martin J."/>
            <person name="Mayer C."/>
            <person name="Parker M."/>
            <person name="Quesneville H."/>
            <person name="Raymond J."/>
            <person name="Uhlig C."/>
            <person name="Valentin K.U."/>
            <person name="Worden A.Z."/>
            <person name="Armbrust E.V."/>
            <person name="Bowler C."/>
            <person name="Green B."/>
            <person name="Moulton V."/>
            <person name="Van Oosterhout C."/>
            <person name="Grigoriev I."/>
        </authorList>
    </citation>
    <scope>NUCLEOTIDE SEQUENCE [LARGE SCALE GENOMIC DNA]</scope>
    <source>
        <strain evidence="3 4">CCMP1102</strain>
    </source>
</reference>
<proteinExistence type="predicted"/>
<gene>
    <name evidence="3" type="ORF">FRACYDRAFT_268879</name>
</gene>
<feature type="region of interest" description="Disordered" evidence="1">
    <location>
        <begin position="89"/>
        <end position="118"/>
    </location>
</feature>
<feature type="chain" id="PRO_5009192977" evidence="2">
    <location>
        <begin position="29"/>
        <end position="157"/>
    </location>
</feature>
<name>A0A1E7FD62_9STRA</name>
<dbReference type="PROSITE" id="PS51257">
    <property type="entry name" value="PROKAR_LIPOPROTEIN"/>
    <property type="match status" value="1"/>
</dbReference>
<feature type="compositionally biased region" description="Basic and acidic residues" evidence="1">
    <location>
        <begin position="98"/>
        <end position="107"/>
    </location>
</feature>